<feature type="transmembrane region" description="Helical" evidence="2">
    <location>
        <begin position="20"/>
        <end position="39"/>
    </location>
</feature>
<feature type="transmembrane region" description="Helical" evidence="2">
    <location>
        <begin position="161"/>
        <end position="181"/>
    </location>
</feature>
<dbReference type="InterPro" id="IPR006938">
    <property type="entry name" value="DUF624"/>
</dbReference>
<keyword evidence="4" id="KW-1185">Reference proteome</keyword>
<evidence type="ECO:0000313" key="4">
    <source>
        <dbReference type="Proteomes" id="UP000217889"/>
    </source>
</evidence>
<feature type="region of interest" description="Disordered" evidence="1">
    <location>
        <begin position="195"/>
        <end position="226"/>
    </location>
</feature>
<evidence type="ECO:0008006" key="5">
    <source>
        <dbReference type="Google" id="ProtNLM"/>
    </source>
</evidence>
<dbReference type="Proteomes" id="UP000217889">
    <property type="component" value="Chromosome"/>
</dbReference>
<dbReference type="KEGG" id="bgg:CFK41_01440"/>
<keyword evidence="2" id="KW-0812">Transmembrane</keyword>
<gene>
    <name evidence="3" type="ORF">CFK41_01440</name>
</gene>
<dbReference type="RefSeq" id="WP_096798070.1">
    <property type="nucleotide sequence ID" value="NZ_CP023564.1"/>
</dbReference>
<dbReference type="Pfam" id="PF04854">
    <property type="entry name" value="DUF624"/>
    <property type="match status" value="1"/>
</dbReference>
<feature type="transmembrane region" description="Helical" evidence="2">
    <location>
        <begin position="103"/>
        <end position="121"/>
    </location>
</feature>
<proteinExistence type="predicted"/>
<keyword evidence="2" id="KW-1133">Transmembrane helix</keyword>
<dbReference type="AlphaFoldDB" id="A0A291GTQ0"/>
<evidence type="ECO:0000313" key="3">
    <source>
        <dbReference type="EMBL" id="ATG53591.1"/>
    </source>
</evidence>
<evidence type="ECO:0000256" key="1">
    <source>
        <dbReference type="SAM" id="MobiDB-lite"/>
    </source>
</evidence>
<accession>A0A291GTQ0</accession>
<feature type="transmembrane region" description="Helical" evidence="2">
    <location>
        <begin position="133"/>
        <end position="155"/>
    </location>
</feature>
<feature type="transmembrane region" description="Helical" evidence="2">
    <location>
        <begin position="78"/>
        <end position="97"/>
    </location>
</feature>
<dbReference type="OrthoDB" id="9845048at2"/>
<keyword evidence="2" id="KW-0472">Membrane</keyword>
<name>A0A291GTQ0_9MICO</name>
<feature type="compositionally biased region" description="Pro residues" evidence="1">
    <location>
        <begin position="217"/>
        <end position="226"/>
    </location>
</feature>
<dbReference type="EMBL" id="CP023564">
    <property type="protein sequence ID" value="ATG53591.1"/>
    <property type="molecule type" value="Genomic_DNA"/>
</dbReference>
<organism evidence="3 4">
    <name type="scientific">Brachybacterium ginsengisoli</name>
    <dbReference type="NCBI Taxonomy" id="1331682"/>
    <lineage>
        <taxon>Bacteria</taxon>
        <taxon>Bacillati</taxon>
        <taxon>Actinomycetota</taxon>
        <taxon>Actinomycetes</taxon>
        <taxon>Micrococcales</taxon>
        <taxon>Dermabacteraceae</taxon>
        <taxon>Brachybacterium</taxon>
    </lineage>
</organism>
<reference evidence="3 4" key="1">
    <citation type="journal article" date="2014" name="Int. J. Syst. Evol. Microbiol.">
        <title>Brachybacterium ginsengisoli sp. nov., isolated from soil of a ginseng field.</title>
        <authorList>
            <person name="Hoang V.A."/>
            <person name="Kim Y.J."/>
            <person name="Nguyen N.L."/>
            <person name="Yang D.C."/>
        </authorList>
    </citation>
    <scope>NUCLEOTIDE SEQUENCE [LARGE SCALE GENOMIC DNA]</scope>
    <source>
        <strain evidence="3 4">DCY80</strain>
    </source>
</reference>
<sequence>MGRAAQALSGGMDLVLRALVLQGIWLLGTLAGGLVLGWAPATMAALDAATCAERGEPIRWRRAAQVWRGSFLRSQVTLGLPGLFLVLAVAAALSGLLPVGLEVVLWLAAGLLLIALAHIPDLDRRYRLPATRVLGRSLVLGLAQAPTSLLMLAVLALWTGIVLAVPGLAPFLGAGVPLLVIHHLVDRSLDRNEDLLSRPADPPDGYRARPPRGTAAPPRPRPAATA</sequence>
<evidence type="ECO:0000256" key="2">
    <source>
        <dbReference type="SAM" id="Phobius"/>
    </source>
</evidence>
<protein>
    <recommendedName>
        <fullName evidence="5">DUF624 domain-containing protein</fullName>
    </recommendedName>
</protein>